<reference evidence="2 3" key="1">
    <citation type="journal article" date="2016" name="BMC Genomics">
        <title>Comparative genomics reveals Cyclospora cayetanensis possesses coccidia-like metabolism and invasion components but unique surface antigens.</title>
        <authorList>
            <person name="Liu S."/>
            <person name="Wang L."/>
            <person name="Zheng H."/>
            <person name="Xu Z."/>
            <person name="Roellig D.M."/>
            <person name="Li N."/>
            <person name="Frace M.A."/>
            <person name="Tang K."/>
            <person name="Arrowood M.J."/>
            <person name="Moss D.M."/>
            <person name="Zhang L."/>
            <person name="Feng Y."/>
            <person name="Xiao L."/>
        </authorList>
    </citation>
    <scope>NUCLEOTIDE SEQUENCE [LARGE SCALE GENOMIC DNA]</scope>
    <source>
        <strain evidence="2 3">CHN_HEN01</strain>
    </source>
</reference>
<dbReference type="GO" id="GO:0006121">
    <property type="term" value="P:mitochondrial electron transport, succinate to ubiquinone"/>
    <property type="evidence" value="ECO:0007669"/>
    <property type="project" value="TreeGrafter"/>
</dbReference>
<dbReference type="Gene3D" id="1.10.150.250">
    <property type="entry name" value="Flavinator of succinate dehydrogenase"/>
    <property type="match status" value="1"/>
</dbReference>
<accession>A0A1D3CV19</accession>
<dbReference type="GO" id="GO:0034553">
    <property type="term" value="P:mitochondrial respiratory chain complex II assembly"/>
    <property type="evidence" value="ECO:0007669"/>
    <property type="project" value="TreeGrafter"/>
</dbReference>
<gene>
    <name evidence="2" type="ORF">cyc_00755</name>
</gene>
<dbReference type="InParanoid" id="A0A1D3CV19"/>
<dbReference type="GO" id="GO:0006099">
    <property type="term" value="P:tricarboxylic acid cycle"/>
    <property type="evidence" value="ECO:0007669"/>
    <property type="project" value="TreeGrafter"/>
</dbReference>
<evidence type="ECO:0000313" key="2">
    <source>
        <dbReference type="EMBL" id="OEH75038.1"/>
    </source>
</evidence>
<dbReference type="EMBL" id="JROU02001840">
    <property type="protein sequence ID" value="OEH75038.1"/>
    <property type="molecule type" value="Genomic_DNA"/>
</dbReference>
<name>A0A1D3CV19_9EIME</name>
<dbReference type="PANTHER" id="PTHR12469">
    <property type="entry name" value="PROTEIN EMI5 HOMOLOG, MITOCHONDRIAL"/>
    <property type="match status" value="1"/>
</dbReference>
<dbReference type="AlphaFoldDB" id="A0A1D3CV19"/>
<keyword evidence="3" id="KW-1185">Reference proteome</keyword>
<dbReference type="InterPro" id="IPR036714">
    <property type="entry name" value="SDH_sf"/>
</dbReference>
<dbReference type="Proteomes" id="UP000095192">
    <property type="component" value="Unassembled WGS sequence"/>
</dbReference>
<organism evidence="2 3">
    <name type="scientific">Cyclospora cayetanensis</name>
    <dbReference type="NCBI Taxonomy" id="88456"/>
    <lineage>
        <taxon>Eukaryota</taxon>
        <taxon>Sar</taxon>
        <taxon>Alveolata</taxon>
        <taxon>Apicomplexa</taxon>
        <taxon>Conoidasida</taxon>
        <taxon>Coccidia</taxon>
        <taxon>Eucoccidiorida</taxon>
        <taxon>Eimeriorina</taxon>
        <taxon>Eimeriidae</taxon>
        <taxon>Cyclospora</taxon>
    </lineage>
</organism>
<proteinExistence type="predicted"/>
<evidence type="ECO:0000313" key="3">
    <source>
        <dbReference type="Proteomes" id="UP000095192"/>
    </source>
</evidence>
<sequence>MISQRGWVELDLILSAFTDKHVGAFSNEELAELEKILDEENVVLYGCLVGTNGQLEVPPPHLQDSLLFQRLRQFACHEYPNLVASQLRKASGDS</sequence>
<comment type="caution">
    <text evidence="2">The sequence shown here is derived from an EMBL/GenBank/DDBJ whole genome shotgun (WGS) entry which is preliminary data.</text>
</comment>
<protein>
    <submittedName>
        <fullName evidence="2">Uncharacterized protein</fullName>
    </submittedName>
</protein>
<dbReference type="Pfam" id="PF03937">
    <property type="entry name" value="Sdh5"/>
    <property type="match status" value="1"/>
</dbReference>
<evidence type="ECO:0000256" key="1">
    <source>
        <dbReference type="ARBA" id="ARBA00023186"/>
    </source>
</evidence>
<dbReference type="SUPFAM" id="SSF109910">
    <property type="entry name" value="YgfY-like"/>
    <property type="match status" value="1"/>
</dbReference>
<keyword evidence="1" id="KW-0143">Chaperone</keyword>
<dbReference type="InterPro" id="IPR005631">
    <property type="entry name" value="SDH"/>
</dbReference>
<dbReference type="VEuPathDB" id="ToxoDB:cyc_00755"/>
<dbReference type="PANTHER" id="PTHR12469:SF2">
    <property type="entry name" value="SUCCINATE DEHYDROGENASE ASSEMBLY FACTOR 2, MITOCHONDRIAL"/>
    <property type="match status" value="1"/>
</dbReference>
<dbReference type="GO" id="GO:0005739">
    <property type="term" value="C:mitochondrion"/>
    <property type="evidence" value="ECO:0007669"/>
    <property type="project" value="TreeGrafter"/>
</dbReference>